<dbReference type="Bgee" id="WBGene00020890">
    <property type="expression patterns" value="Expressed in larva and 1 other cell type or tissue"/>
</dbReference>
<dbReference type="PhylomeDB" id="O16696"/>
<reference evidence="2 3" key="1">
    <citation type="journal article" date="1998" name="Science">
        <title>Genome sequence of the nematode C. elegans: a platform for investigating biology.</title>
        <authorList>
            <consortium name="The C. elegans sequencing consortium"/>
            <person name="Sulson J.E."/>
            <person name="Waterston R."/>
        </authorList>
    </citation>
    <scope>NUCLEOTIDE SEQUENCE [LARGE SCALE GENOMIC DNA]</scope>
    <source>
        <strain evidence="2 3">Bristol N2</strain>
    </source>
</reference>
<dbReference type="GeneID" id="189038"/>
<evidence type="ECO:0000313" key="4">
    <source>
        <dbReference type="WormBase" id="T28C12.3"/>
    </source>
</evidence>
<dbReference type="SMR" id="O16696"/>
<dbReference type="InterPro" id="IPR001810">
    <property type="entry name" value="F-box_dom"/>
</dbReference>
<evidence type="ECO:0000259" key="1">
    <source>
        <dbReference type="SMART" id="SM00256"/>
    </source>
</evidence>
<evidence type="ECO:0000313" key="3">
    <source>
        <dbReference type="Proteomes" id="UP000001940"/>
    </source>
</evidence>
<dbReference type="InterPro" id="IPR041426">
    <property type="entry name" value="Mos1_HTH"/>
</dbReference>
<dbReference type="AGR" id="WB:WBGene00020890"/>
<accession>O16696</accession>
<dbReference type="RefSeq" id="NP_504615.2">
    <property type="nucleotide sequence ID" value="NM_072214.3"/>
</dbReference>
<dbReference type="STRING" id="6239.T28C12.3.1"/>
<sequence length="411" mass="47514">MPDSSSSNGKRLNKSSNNSASIQQINPKAKYIVKDPRALRLCILFQHLQGVPVFNAYKAMNKTYGDNFMEYRHFEYWYMGIANGSLTVDSYDRFYAFERKKFTDFSNFVQRMVLDMLNPIDRFAARAVCRNFRCIIDNQRSALKKIEMTLKEESVDLNVNDGTVFYHDDFDKGCTVNYKKRKLFVTDKKPLEVAMDDVLALLSGRDVSMDYFGVILAMGKWQWAMVNPKVSFKAIHDALQLIGILSAKSVSLDCAHTDQVVSLLKHFEPETLESLHIEILEFDEDSVKELVILDQWEEAKTLSLTTVAYFSLIVKHLYHFESLKFNFLGETFLMDDIIKFRDEILLKSSVFKSLTCESVDFDARMFVRVFDPNSSRRDSSGSIAYKTKKDTFIITYQPNAFNIKKKIDSEQ</sequence>
<dbReference type="PANTHER" id="PTHR23015">
    <property type="entry name" value="UNCHARACTERIZED C.ELEGANS PROTEIN"/>
    <property type="match status" value="1"/>
</dbReference>
<dbReference type="FunCoup" id="O16696">
    <property type="interactions" value="126"/>
</dbReference>
<dbReference type="CTD" id="189038"/>
<dbReference type="UCSC" id="T28C12.3">
    <property type="organism name" value="c. elegans"/>
</dbReference>
<dbReference type="OrthoDB" id="5910993at2759"/>
<dbReference type="CDD" id="cd22150">
    <property type="entry name" value="F-box_CeFBXA-like"/>
    <property type="match status" value="1"/>
</dbReference>
<dbReference type="InterPro" id="IPR002900">
    <property type="entry name" value="DUF38/FTH_CAE_spp"/>
</dbReference>
<dbReference type="KEGG" id="cel:CELE_T28C12.3"/>
<name>O16696_CAEEL</name>
<dbReference type="HOGENOM" id="CLU_030831_3_2_1"/>
<dbReference type="PANTHER" id="PTHR23015:SF4">
    <property type="entry name" value="DUF38 DOMAIN-CONTAINING PROTEIN-RELATED"/>
    <property type="match status" value="1"/>
</dbReference>
<dbReference type="SMART" id="SM00256">
    <property type="entry name" value="FBOX"/>
    <property type="match status" value="1"/>
</dbReference>
<protein>
    <submittedName>
        <fullName evidence="2">F-box domain-containing protein</fullName>
    </submittedName>
</protein>
<dbReference type="InParanoid" id="O16696"/>
<dbReference type="PIR" id="T32055">
    <property type="entry name" value="T32055"/>
</dbReference>
<dbReference type="Proteomes" id="UP000001940">
    <property type="component" value="Chromosome V"/>
</dbReference>
<dbReference type="WormBase" id="T28C12.3">
    <property type="protein sequence ID" value="CE52971"/>
    <property type="gene ID" value="WBGene00020890"/>
    <property type="gene designation" value="fbxa-202"/>
</dbReference>
<dbReference type="Pfam" id="PF17906">
    <property type="entry name" value="HTH_48"/>
    <property type="match status" value="1"/>
</dbReference>
<dbReference type="Pfam" id="PF01827">
    <property type="entry name" value="FTH"/>
    <property type="match status" value="1"/>
</dbReference>
<dbReference type="InterPro" id="IPR040161">
    <property type="entry name" value="FB224"/>
</dbReference>
<organism evidence="2 3">
    <name type="scientific">Caenorhabditis elegans</name>
    <dbReference type="NCBI Taxonomy" id="6239"/>
    <lineage>
        <taxon>Eukaryota</taxon>
        <taxon>Metazoa</taxon>
        <taxon>Ecdysozoa</taxon>
        <taxon>Nematoda</taxon>
        <taxon>Chromadorea</taxon>
        <taxon>Rhabditida</taxon>
        <taxon>Rhabditina</taxon>
        <taxon>Rhabditomorpha</taxon>
        <taxon>Rhabditoidea</taxon>
        <taxon>Rhabditidae</taxon>
        <taxon>Peloderinae</taxon>
        <taxon>Caenorhabditis</taxon>
    </lineage>
</organism>
<gene>
    <name evidence="2 4" type="primary">fbxa-202</name>
    <name evidence="2" type="ORF">CELE_T28C12.3</name>
    <name evidence="4" type="ORF">T28C12.3</name>
</gene>
<feature type="domain" description="F-box" evidence="1">
    <location>
        <begin position="105"/>
        <end position="145"/>
    </location>
</feature>
<evidence type="ECO:0000313" key="2">
    <source>
        <dbReference type="EMBL" id="CCD69475.2"/>
    </source>
</evidence>
<dbReference type="AlphaFoldDB" id="O16696"/>
<proteinExistence type="predicted"/>
<dbReference type="Pfam" id="PF00646">
    <property type="entry name" value="F-box"/>
    <property type="match status" value="1"/>
</dbReference>
<keyword evidence="3" id="KW-1185">Reference proteome</keyword>
<dbReference type="PaxDb" id="6239-T28C12.3"/>
<dbReference type="EMBL" id="BX284605">
    <property type="protein sequence ID" value="CCD69475.2"/>
    <property type="molecule type" value="Genomic_DNA"/>
</dbReference>